<dbReference type="Gene3D" id="1.10.10.10">
    <property type="entry name" value="Winged helix-like DNA-binding domain superfamily/Winged helix DNA-binding domain"/>
    <property type="match status" value="1"/>
</dbReference>
<dbReference type="InterPro" id="IPR012318">
    <property type="entry name" value="HTH_CRP"/>
</dbReference>
<dbReference type="Pfam" id="PF13545">
    <property type="entry name" value="HTH_Crp_2"/>
    <property type="match status" value="1"/>
</dbReference>
<evidence type="ECO:0000313" key="6">
    <source>
        <dbReference type="Proteomes" id="UP000294963"/>
    </source>
</evidence>
<gene>
    <name evidence="5" type="ORF">EC844_1335</name>
</gene>
<keyword evidence="2" id="KW-0238">DNA-binding</keyword>
<name>A0A4R1XG47_ACICA</name>
<proteinExistence type="predicted"/>
<dbReference type="SUPFAM" id="SSF46785">
    <property type="entry name" value="Winged helix' DNA-binding domain"/>
    <property type="match status" value="1"/>
</dbReference>
<dbReference type="AlphaFoldDB" id="A0A4R1XG47"/>
<dbReference type="InterPro" id="IPR018490">
    <property type="entry name" value="cNMP-bd_dom_sf"/>
</dbReference>
<dbReference type="InterPro" id="IPR050397">
    <property type="entry name" value="Env_Response_Regulators"/>
</dbReference>
<dbReference type="PANTHER" id="PTHR24567:SF26">
    <property type="entry name" value="REGULATORY PROTEIN YEIL"/>
    <property type="match status" value="1"/>
</dbReference>
<dbReference type="Proteomes" id="UP000294963">
    <property type="component" value="Unassembled WGS sequence"/>
</dbReference>
<dbReference type="OrthoDB" id="6698682at2"/>
<dbReference type="InterPro" id="IPR014710">
    <property type="entry name" value="RmlC-like_jellyroll"/>
</dbReference>
<dbReference type="PANTHER" id="PTHR24567">
    <property type="entry name" value="CRP FAMILY TRANSCRIPTIONAL REGULATORY PROTEIN"/>
    <property type="match status" value="1"/>
</dbReference>
<dbReference type="SUPFAM" id="SSF51206">
    <property type="entry name" value="cAMP-binding domain-like"/>
    <property type="match status" value="1"/>
</dbReference>
<dbReference type="EMBL" id="SLVJ01000033">
    <property type="protein sequence ID" value="TCM60445.1"/>
    <property type="molecule type" value="Genomic_DNA"/>
</dbReference>
<evidence type="ECO:0000256" key="3">
    <source>
        <dbReference type="ARBA" id="ARBA00023163"/>
    </source>
</evidence>
<comment type="caution">
    <text evidence="5">The sequence shown here is derived from an EMBL/GenBank/DDBJ whole genome shotgun (WGS) entry which is preliminary data.</text>
</comment>
<dbReference type="Gene3D" id="2.60.120.10">
    <property type="entry name" value="Jelly Rolls"/>
    <property type="match status" value="1"/>
</dbReference>
<keyword evidence="6" id="KW-1185">Reference proteome</keyword>
<keyword evidence="3" id="KW-0804">Transcription</keyword>
<dbReference type="GO" id="GO:0003677">
    <property type="term" value="F:DNA binding"/>
    <property type="evidence" value="ECO:0007669"/>
    <property type="project" value="UniProtKB-KW"/>
</dbReference>
<evidence type="ECO:0000313" key="5">
    <source>
        <dbReference type="EMBL" id="TCM60445.1"/>
    </source>
</evidence>
<feature type="domain" description="Cyclic nucleotide-binding" evidence="4">
    <location>
        <begin position="13"/>
        <end position="116"/>
    </location>
</feature>
<sequence>MQQIRELLDHYPFIQHLDQSEKESLIEQIKVKKFYHNQMIYSQNTSINEVMLVLNGIIKTSWVTIEGKNFTKMFVPAGLLINIVPLIAERPLIHDYIAYGNTTVAIIPGAIFLNIIQANPQALFYILKLVCIRSQFSREQLHYAATDTLRIRLAKELLFLAHYHASKLDNVIHLKLKLTHENFAELLQSSRQSINREFSWLAQAGIVQARYNQIAITDLTRLTLLAKSNTQVTDTLFA</sequence>
<protein>
    <submittedName>
        <fullName evidence="5">CRP-like cAMP-binding protein</fullName>
    </submittedName>
</protein>
<accession>A0A4R1XG47</accession>
<reference evidence="5 6" key="1">
    <citation type="submission" date="2019-03" db="EMBL/GenBank/DDBJ databases">
        <title>Genomic analyses of the natural microbiome of Caenorhabditis elegans.</title>
        <authorList>
            <person name="Samuel B."/>
        </authorList>
    </citation>
    <scope>NUCLEOTIDE SEQUENCE [LARGE SCALE GENOMIC DNA]</scope>
    <source>
        <strain evidence="5 6">JUb89</strain>
    </source>
</reference>
<dbReference type="GO" id="GO:0003700">
    <property type="term" value="F:DNA-binding transcription factor activity"/>
    <property type="evidence" value="ECO:0007669"/>
    <property type="project" value="TreeGrafter"/>
</dbReference>
<keyword evidence="1" id="KW-0805">Transcription regulation</keyword>
<dbReference type="GO" id="GO:0005829">
    <property type="term" value="C:cytosol"/>
    <property type="evidence" value="ECO:0007669"/>
    <property type="project" value="TreeGrafter"/>
</dbReference>
<evidence type="ECO:0000256" key="2">
    <source>
        <dbReference type="ARBA" id="ARBA00023125"/>
    </source>
</evidence>
<organism evidence="5 6">
    <name type="scientific">Acinetobacter calcoaceticus</name>
    <dbReference type="NCBI Taxonomy" id="471"/>
    <lineage>
        <taxon>Bacteria</taxon>
        <taxon>Pseudomonadati</taxon>
        <taxon>Pseudomonadota</taxon>
        <taxon>Gammaproteobacteria</taxon>
        <taxon>Moraxellales</taxon>
        <taxon>Moraxellaceae</taxon>
        <taxon>Acinetobacter</taxon>
        <taxon>Acinetobacter calcoaceticus/baumannii complex</taxon>
    </lineage>
</organism>
<evidence type="ECO:0000256" key="1">
    <source>
        <dbReference type="ARBA" id="ARBA00023015"/>
    </source>
</evidence>
<dbReference type="InterPro" id="IPR036390">
    <property type="entry name" value="WH_DNA-bd_sf"/>
</dbReference>
<dbReference type="InterPro" id="IPR000595">
    <property type="entry name" value="cNMP-bd_dom"/>
</dbReference>
<dbReference type="PROSITE" id="PS50042">
    <property type="entry name" value="CNMP_BINDING_3"/>
    <property type="match status" value="1"/>
</dbReference>
<evidence type="ECO:0000259" key="4">
    <source>
        <dbReference type="PROSITE" id="PS50042"/>
    </source>
</evidence>
<dbReference type="InterPro" id="IPR036388">
    <property type="entry name" value="WH-like_DNA-bd_sf"/>
</dbReference>